<dbReference type="Pfam" id="PF00067">
    <property type="entry name" value="p450"/>
    <property type="match status" value="1"/>
</dbReference>
<evidence type="ECO:0000256" key="4">
    <source>
        <dbReference type="ARBA" id="ARBA00023004"/>
    </source>
</evidence>
<dbReference type="PRINTS" id="PR00385">
    <property type="entry name" value="P450"/>
</dbReference>
<dbReference type="InterPro" id="IPR050196">
    <property type="entry name" value="Cytochrome_P450_Monoox"/>
</dbReference>
<dbReference type="Proteomes" id="UP000005239">
    <property type="component" value="Unassembled WGS sequence"/>
</dbReference>
<comment type="similarity">
    <text evidence="2 7">Belongs to the cytochrome P450 family.</text>
</comment>
<name>A0A2A6BUP4_PRIPA</name>
<evidence type="ECO:0000256" key="3">
    <source>
        <dbReference type="ARBA" id="ARBA00022617"/>
    </source>
</evidence>
<dbReference type="GO" id="GO:0020037">
    <property type="term" value="F:heme binding"/>
    <property type="evidence" value="ECO:0007669"/>
    <property type="project" value="InterPro"/>
</dbReference>
<dbReference type="InterPro" id="IPR017972">
    <property type="entry name" value="Cyt_P450_CS"/>
</dbReference>
<dbReference type="GO" id="GO:0016705">
    <property type="term" value="F:oxidoreductase activity, acting on paired donors, with incorporation or reduction of molecular oxygen"/>
    <property type="evidence" value="ECO:0007669"/>
    <property type="project" value="InterPro"/>
</dbReference>
<evidence type="ECO:0000313" key="9">
    <source>
        <dbReference type="EnsemblMetazoa" id="PPA01133.1"/>
    </source>
</evidence>
<evidence type="ECO:0000256" key="2">
    <source>
        <dbReference type="ARBA" id="ARBA00010617"/>
    </source>
</evidence>
<organism evidence="9 10">
    <name type="scientific">Pristionchus pacificus</name>
    <name type="common">Parasitic nematode worm</name>
    <dbReference type="NCBI Taxonomy" id="54126"/>
    <lineage>
        <taxon>Eukaryota</taxon>
        <taxon>Metazoa</taxon>
        <taxon>Ecdysozoa</taxon>
        <taxon>Nematoda</taxon>
        <taxon>Chromadorea</taxon>
        <taxon>Rhabditida</taxon>
        <taxon>Rhabditina</taxon>
        <taxon>Diplogasteromorpha</taxon>
        <taxon>Diplogasteroidea</taxon>
        <taxon>Neodiplogasteridae</taxon>
        <taxon>Pristionchus</taxon>
    </lineage>
</organism>
<keyword evidence="10" id="KW-1185">Reference proteome</keyword>
<proteinExistence type="inferred from homology"/>
<dbReference type="InterPro" id="IPR036396">
    <property type="entry name" value="Cyt_P450_sf"/>
</dbReference>
<dbReference type="PANTHER" id="PTHR24291:SF130">
    <property type="entry name" value="CYTOCHROME P450 FAMILY"/>
    <property type="match status" value="1"/>
</dbReference>
<accession>A0A8R1U294</accession>
<accession>A0A2A6BUP4</accession>
<dbReference type="GO" id="GO:0004497">
    <property type="term" value="F:monooxygenase activity"/>
    <property type="evidence" value="ECO:0007669"/>
    <property type="project" value="UniProtKB-KW"/>
</dbReference>
<dbReference type="PROSITE" id="PS00086">
    <property type="entry name" value="CYTOCHROME_P450"/>
    <property type="match status" value="1"/>
</dbReference>
<evidence type="ECO:0000256" key="1">
    <source>
        <dbReference type="ARBA" id="ARBA00001971"/>
    </source>
</evidence>
<dbReference type="AlphaFoldDB" id="A0A2A6BUP4"/>
<keyword evidence="5 7" id="KW-0503">Monooxygenase</keyword>
<keyword evidence="7" id="KW-0560">Oxidoreductase</keyword>
<dbReference type="CDD" id="cd20628">
    <property type="entry name" value="CYP4"/>
    <property type="match status" value="1"/>
</dbReference>
<dbReference type="Gene3D" id="1.10.630.10">
    <property type="entry name" value="Cytochrome P450"/>
    <property type="match status" value="1"/>
</dbReference>
<dbReference type="PANTHER" id="PTHR24291">
    <property type="entry name" value="CYTOCHROME P450 FAMILY 4"/>
    <property type="match status" value="1"/>
</dbReference>
<dbReference type="InterPro" id="IPR001128">
    <property type="entry name" value="Cyt_P450"/>
</dbReference>
<evidence type="ECO:0000313" key="10">
    <source>
        <dbReference type="Proteomes" id="UP000005239"/>
    </source>
</evidence>
<evidence type="ECO:0000256" key="7">
    <source>
        <dbReference type="RuleBase" id="RU000461"/>
    </source>
</evidence>
<feature type="compositionally biased region" description="Basic residues" evidence="8">
    <location>
        <begin position="499"/>
        <end position="513"/>
    </location>
</feature>
<keyword evidence="3 6" id="KW-0349">Heme</keyword>
<keyword evidence="6 7" id="KW-0479">Metal-binding</keyword>
<dbReference type="EnsemblMetazoa" id="PPA01133.1">
    <property type="protein sequence ID" value="PPA01133.1"/>
    <property type="gene ID" value="WBGene00090687"/>
</dbReference>
<feature type="region of interest" description="Disordered" evidence="8">
    <location>
        <begin position="480"/>
        <end position="513"/>
    </location>
</feature>
<keyword evidence="4 6" id="KW-0408">Iron</keyword>
<dbReference type="GO" id="GO:0005506">
    <property type="term" value="F:iron ion binding"/>
    <property type="evidence" value="ECO:0007669"/>
    <property type="project" value="InterPro"/>
</dbReference>
<dbReference type="PRINTS" id="PR00463">
    <property type="entry name" value="EP450I"/>
</dbReference>
<reference evidence="10" key="1">
    <citation type="journal article" date="2008" name="Nat. Genet.">
        <title>The Pristionchus pacificus genome provides a unique perspective on nematode lifestyle and parasitism.</title>
        <authorList>
            <person name="Dieterich C."/>
            <person name="Clifton S.W."/>
            <person name="Schuster L.N."/>
            <person name="Chinwalla A."/>
            <person name="Delehaunty K."/>
            <person name="Dinkelacker I."/>
            <person name="Fulton L."/>
            <person name="Fulton R."/>
            <person name="Godfrey J."/>
            <person name="Minx P."/>
            <person name="Mitreva M."/>
            <person name="Roeseler W."/>
            <person name="Tian H."/>
            <person name="Witte H."/>
            <person name="Yang S.P."/>
            <person name="Wilson R.K."/>
            <person name="Sommer R.J."/>
        </authorList>
    </citation>
    <scope>NUCLEOTIDE SEQUENCE [LARGE SCALE GENOMIC DNA]</scope>
    <source>
        <strain evidence="10">PS312</strain>
    </source>
</reference>
<protein>
    <submittedName>
        <fullName evidence="9">Cytochrome P450</fullName>
    </submittedName>
</protein>
<comment type="cofactor">
    <cofactor evidence="1 6">
        <name>heme</name>
        <dbReference type="ChEBI" id="CHEBI:30413"/>
    </cofactor>
</comment>
<evidence type="ECO:0000256" key="8">
    <source>
        <dbReference type="SAM" id="MobiDB-lite"/>
    </source>
</evidence>
<evidence type="ECO:0000256" key="6">
    <source>
        <dbReference type="PIRSR" id="PIRSR602401-1"/>
    </source>
</evidence>
<dbReference type="SUPFAM" id="SSF48264">
    <property type="entry name" value="Cytochrome P450"/>
    <property type="match status" value="1"/>
</dbReference>
<reference evidence="9" key="2">
    <citation type="submission" date="2022-06" db="UniProtKB">
        <authorList>
            <consortium name="EnsemblMetazoa"/>
        </authorList>
    </citation>
    <scope>IDENTIFICATION</scope>
    <source>
        <strain evidence="9">PS312</strain>
    </source>
</reference>
<evidence type="ECO:0000256" key="5">
    <source>
        <dbReference type="ARBA" id="ARBA00023033"/>
    </source>
</evidence>
<dbReference type="InterPro" id="IPR002401">
    <property type="entry name" value="Cyt_P450_E_grp-I"/>
</dbReference>
<sequence>MLYLLALLGIFLYLYGGYFVKKWISLCHKKKLAAAIPGDDGAPVFGHLFELGRSSESNPRILLERARAVRDGWNGELLKFWVMHDCVFMPLSGAMLQPILESTEEINKGADYDIFEPWLGRGLLLANGEKWKSRRRMLTPTFHFRMLEGYIKTMNRHAKVLMDVLEDNREKELDIYPYMKRCTLDIICETAMGKDLDSQHRPDQEYVKAIATLTRLTMNASMQPHLWSAFGRWLFGWQKEHDDCVKIAHDFTKEVITERMSLLCPCGDAEANKRSFLDLLIAEKGRENLSLEDIREEVDIFMFAGHDTTSSALGWVMWCFAHHQEIQERAHEEIMGVFGDDVDRDCTREDLANLPYLERCIKESMRLFPPVPFVIRNIREDFQMGPHLLPRDSPLLISPYLVHRNERIYPNPEVYDPDRFLPENSSTRHPYDFVPFSAGPRNCIGQKFAMYQLKIIVSSLLRRFSVSSDRLGLQLNLETSRGSAQGGRGHQRRGGESMKKKKKSNRARAHLKS</sequence>
<feature type="binding site" description="axial binding residue" evidence="6">
    <location>
        <position position="443"/>
    </location>
    <ligand>
        <name>heme</name>
        <dbReference type="ChEBI" id="CHEBI:30413"/>
    </ligand>
    <ligandPart>
        <name>Fe</name>
        <dbReference type="ChEBI" id="CHEBI:18248"/>
    </ligandPart>
</feature>
<gene>
    <name evidence="9" type="primary">WBGene00090687</name>
</gene>